<reference evidence="1" key="2">
    <citation type="journal article" date="2015" name="Fish Shellfish Immunol.">
        <title>Early steps in the European eel (Anguilla anguilla)-Vibrio vulnificus interaction in the gills: Role of the RtxA13 toxin.</title>
        <authorList>
            <person name="Callol A."/>
            <person name="Pajuelo D."/>
            <person name="Ebbesson L."/>
            <person name="Teles M."/>
            <person name="MacKenzie S."/>
            <person name="Amaro C."/>
        </authorList>
    </citation>
    <scope>NUCLEOTIDE SEQUENCE</scope>
</reference>
<dbReference type="AlphaFoldDB" id="A0A0E9UK54"/>
<name>A0A0E9UK54_ANGAN</name>
<protein>
    <submittedName>
        <fullName evidence="1">Uncharacterized protein</fullName>
    </submittedName>
</protein>
<proteinExistence type="predicted"/>
<accession>A0A0E9UK54</accession>
<reference evidence="1" key="1">
    <citation type="submission" date="2014-11" db="EMBL/GenBank/DDBJ databases">
        <authorList>
            <person name="Amaro Gonzalez C."/>
        </authorList>
    </citation>
    <scope>NUCLEOTIDE SEQUENCE</scope>
</reference>
<evidence type="ECO:0000313" key="1">
    <source>
        <dbReference type="EMBL" id="JAH66182.1"/>
    </source>
</evidence>
<organism evidence="1">
    <name type="scientific">Anguilla anguilla</name>
    <name type="common">European freshwater eel</name>
    <name type="synonym">Muraena anguilla</name>
    <dbReference type="NCBI Taxonomy" id="7936"/>
    <lineage>
        <taxon>Eukaryota</taxon>
        <taxon>Metazoa</taxon>
        <taxon>Chordata</taxon>
        <taxon>Craniata</taxon>
        <taxon>Vertebrata</taxon>
        <taxon>Euteleostomi</taxon>
        <taxon>Actinopterygii</taxon>
        <taxon>Neopterygii</taxon>
        <taxon>Teleostei</taxon>
        <taxon>Anguilliformes</taxon>
        <taxon>Anguillidae</taxon>
        <taxon>Anguilla</taxon>
    </lineage>
</organism>
<dbReference type="EMBL" id="GBXM01042395">
    <property type="protein sequence ID" value="JAH66182.1"/>
    <property type="molecule type" value="Transcribed_RNA"/>
</dbReference>
<sequence>MSQMQRTNYPTGLNKVCLQYLQTFSLQRVLYRMRNSNKQ</sequence>